<comment type="subcellular location">
    <subcellularLocation>
        <location evidence="2">Cell membrane</location>
        <topology evidence="2">Multi-pass membrane protein</topology>
    </subcellularLocation>
</comment>
<keyword evidence="8 15" id="KW-0418">Kinase</keyword>
<evidence type="ECO:0000256" key="11">
    <source>
        <dbReference type="ARBA" id="ARBA00023136"/>
    </source>
</evidence>
<dbReference type="Pfam" id="PF02518">
    <property type="entry name" value="HATPase_c"/>
    <property type="match status" value="1"/>
</dbReference>
<dbReference type="Proteomes" id="UP000663452">
    <property type="component" value="Chromosome"/>
</dbReference>
<comment type="catalytic activity">
    <reaction evidence="1">
        <text>ATP + protein L-histidine = ADP + protein N-phospho-L-histidine.</text>
        <dbReference type="EC" id="2.7.13.3"/>
    </reaction>
</comment>
<evidence type="ECO:0000256" key="3">
    <source>
        <dbReference type="ARBA" id="ARBA00012438"/>
    </source>
</evidence>
<keyword evidence="12" id="KW-1133">Transmembrane helix</keyword>
<name>A0ABX7L6F3_9BACL</name>
<evidence type="ECO:0000256" key="2">
    <source>
        <dbReference type="ARBA" id="ARBA00004651"/>
    </source>
</evidence>
<keyword evidence="11 12" id="KW-0472">Membrane</keyword>
<keyword evidence="7" id="KW-0547">Nucleotide-binding</keyword>
<dbReference type="InterPro" id="IPR005467">
    <property type="entry name" value="His_kinase_dom"/>
</dbReference>
<dbReference type="GO" id="GO:0016301">
    <property type="term" value="F:kinase activity"/>
    <property type="evidence" value="ECO:0007669"/>
    <property type="project" value="UniProtKB-KW"/>
</dbReference>
<dbReference type="SMART" id="SM00304">
    <property type="entry name" value="HAMP"/>
    <property type="match status" value="1"/>
</dbReference>
<keyword evidence="10" id="KW-0902">Two-component regulatory system</keyword>
<keyword evidence="9" id="KW-0067">ATP-binding</keyword>
<evidence type="ECO:0000256" key="4">
    <source>
        <dbReference type="ARBA" id="ARBA00022475"/>
    </source>
</evidence>
<evidence type="ECO:0000256" key="12">
    <source>
        <dbReference type="SAM" id="Phobius"/>
    </source>
</evidence>
<protein>
    <recommendedName>
        <fullName evidence="3">histidine kinase</fullName>
        <ecNumber evidence="3">2.7.13.3</ecNumber>
    </recommendedName>
</protein>
<evidence type="ECO:0000256" key="10">
    <source>
        <dbReference type="ARBA" id="ARBA00023012"/>
    </source>
</evidence>
<dbReference type="PANTHER" id="PTHR43711:SF26">
    <property type="entry name" value="SENSOR HISTIDINE KINASE RCSC"/>
    <property type="match status" value="1"/>
</dbReference>
<gene>
    <name evidence="15" type="ORF">JRJ22_21080</name>
</gene>
<dbReference type="Gene3D" id="1.10.287.130">
    <property type="match status" value="1"/>
</dbReference>
<dbReference type="RefSeq" id="WP_206101356.1">
    <property type="nucleotide sequence ID" value="NZ_CP070969.1"/>
</dbReference>
<keyword evidence="6" id="KW-0808">Transferase</keyword>
<dbReference type="PROSITE" id="PS50109">
    <property type="entry name" value="HIS_KIN"/>
    <property type="match status" value="1"/>
</dbReference>
<evidence type="ECO:0000256" key="7">
    <source>
        <dbReference type="ARBA" id="ARBA00022741"/>
    </source>
</evidence>
<feature type="domain" description="Histidine kinase" evidence="13">
    <location>
        <begin position="135"/>
        <end position="348"/>
    </location>
</feature>
<dbReference type="InterPro" id="IPR003594">
    <property type="entry name" value="HATPase_dom"/>
</dbReference>
<dbReference type="InterPro" id="IPR003660">
    <property type="entry name" value="HAMP_dom"/>
</dbReference>
<evidence type="ECO:0000259" key="13">
    <source>
        <dbReference type="PROSITE" id="PS50109"/>
    </source>
</evidence>
<keyword evidence="4" id="KW-1003">Cell membrane</keyword>
<dbReference type="SMART" id="SM00387">
    <property type="entry name" value="HATPase_c"/>
    <property type="match status" value="1"/>
</dbReference>
<dbReference type="Pfam" id="PF00672">
    <property type="entry name" value="HAMP"/>
    <property type="match status" value="1"/>
</dbReference>
<keyword evidence="12" id="KW-0812">Transmembrane</keyword>
<dbReference type="InterPro" id="IPR050736">
    <property type="entry name" value="Sensor_HK_Regulatory"/>
</dbReference>
<dbReference type="Gene3D" id="3.30.565.10">
    <property type="entry name" value="Histidine kinase-like ATPase, C-terminal domain"/>
    <property type="match status" value="1"/>
</dbReference>
<evidence type="ECO:0000313" key="16">
    <source>
        <dbReference type="Proteomes" id="UP000663452"/>
    </source>
</evidence>
<dbReference type="SUPFAM" id="SSF158472">
    <property type="entry name" value="HAMP domain-like"/>
    <property type="match status" value="1"/>
</dbReference>
<keyword evidence="16" id="KW-1185">Reference proteome</keyword>
<sequence>MIRPRKIRNLWGTLVLMVFLIMLSAALLMALMSFLIVHSGIIDVERFNIFWPISFVMIASILIGTVITAISGRKILTPIIDLSEAAKQVAKGDFSIRVAHEEHRVDVLGEMAVNFNRTVQELGGIETLRNDFIVNVSHEFKTPIAAIEGYATLMQDHDLSPKERQEYSRLIIESTRQLSSLSSNILKLSKLENQEFIVDKSQFGLDEQIRQALLLLEAQWNDKDINLDLDLEPVVFYGNEDLLMQVWLNLLGNAIKFTDSGGEIAVHLSTTGHAVTVTITDSGIGMTEEVMKHIFVKFYQGDKSRSAEGNGLGLPLVRRIVELCGGEISVESTPGEGSGFAVSFPIENNRL</sequence>
<dbReference type="CDD" id="cd06225">
    <property type="entry name" value="HAMP"/>
    <property type="match status" value="1"/>
</dbReference>
<evidence type="ECO:0000256" key="6">
    <source>
        <dbReference type="ARBA" id="ARBA00022679"/>
    </source>
</evidence>
<dbReference type="Pfam" id="PF00512">
    <property type="entry name" value="HisKA"/>
    <property type="match status" value="1"/>
</dbReference>
<reference evidence="15 16" key="1">
    <citation type="submission" date="2021-02" db="EMBL/GenBank/DDBJ databases">
        <title>Paenibacillus tianjinensis sp. nov.</title>
        <authorList>
            <person name="Liu H."/>
        </authorList>
    </citation>
    <scope>NUCLEOTIDE SEQUENCE [LARGE SCALE GENOMIC DNA]</scope>
    <source>
        <strain evidence="15 16">TB2019</strain>
    </source>
</reference>
<organism evidence="15 16">
    <name type="scientific">Paenibacillus tianjinensis</name>
    <dbReference type="NCBI Taxonomy" id="2810347"/>
    <lineage>
        <taxon>Bacteria</taxon>
        <taxon>Bacillati</taxon>
        <taxon>Bacillota</taxon>
        <taxon>Bacilli</taxon>
        <taxon>Bacillales</taxon>
        <taxon>Paenibacillaceae</taxon>
        <taxon>Paenibacillus</taxon>
    </lineage>
</organism>
<evidence type="ECO:0000259" key="14">
    <source>
        <dbReference type="PROSITE" id="PS50885"/>
    </source>
</evidence>
<keyword evidence="5" id="KW-0597">Phosphoprotein</keyword>
<dbReference type="EC" id="2.7.13.3" evidence="3"/>
<dbReference type="PROSITE" id="PS50885">
    <property type="entry name" value="HAMP"/>
    <property type="match status" value="1"/>
</dbReference>
<evidence type="ECO:0000256" key="1">
    <source>
        <dbReference type="ARBA" id="ARBA00000085"/>
    </source>
</evidence>
<dbReference type="CDD" id="cd00075">
    <property type="entry name" value="HATPase"/>
    <property type="match status" value="1"/>
</dbReference>
<dbReference type="InterPro" id="IPR036890">
    <property type="entry name" value="HATPase_C_sf"/>
</dbReference>
<dbReference type="EMBL" id="CP070969">
    <property type="protein sequence ID" value="QSF43733.1"/>
    <property type="molecule type" value="Genomic_DNA"/>
</dbReference>
<evidence type="ECO:0000256" key="9">
    <source>
        <dbReference type="ARBA" id="ARBA00022840"/>
    </source>
</evidence>
<dbReference type="SMART" id="SM00388">
    <property type="entry name" value="HisKA"/>
    <property type="match status" value="1"/>
</dbReference>
<dbReference type="InterPro" id="IPR003661">
    <property type="entry name" value="HisK_dim/P_dom"/>
</dbReference>
<evidence type="ECO:0000313" key="15">
    <source>
        <dbReference type="EMBL" id="QSF43733.1"/>
    </source>
</evidence>
<dbReference type="InterPro" id="IPR036097">
    <property type="entry name" value="HisK_dim/P_sf"/>
</dbReference>
<evidence type="ECO:0000256" key="8">
    <source>
        <dbReference type="ARBA" id="ARBA00022777"/>
    </source>
</evidence>
<dbReference type="Gene3D" id="6.10.340.10">
    <property type="match status" value="1"/>
</dbReference>
<feature type="transmembrane region" description="Helical" evidence="12">
    <location>
        <begin position="12"/>
        <end position="37"/>
    </location>
</feature>
<dbReference type="SUPFAM" id="SSF55874">
    <property type="entry name" value="ATPase domain of HSP90 chaperone/DNA topoisomerase II/histidine kinase"/>
    <property type="match status" value="1"/>
</dbReference>
<dbReference type="PRINTS" id="PR00344">
    <property type="entry name" value="BCTRLSENSOR"/>
</dbReference>
<dbReference type="CDD" id="cd00082">
    <property type="entry name" value="HisKA"/>
    <property type="match status" value="1"/>
</dbReference>
<proteinExistence type="predicted"/>
<dbReference type="InterPro" id="IPR004358">
    <property type="entry name" value="Sig_transdc_His_kin-like_C"/>
</dbReference>
<feature type="transmembrane region" description="Helical" evidence="12">
    <location>
        <begin position="49"/>
        <end position="70"/>
    </location>
</feature>
<evidence type="ECO:0000256" key="5">
    <source>
        <dbReference type="ARBA" id="ARBA00022553"/>
    </source>
</evidence>
<feature type="domain" description="HAMP" evidence="14">
    <location>
        <begin position="73"/>
        <end position="127"/>
    </location>
</feature>
<dbReference type="PANTHER" id="PTHR43711">
    <property type="entry name" value="TWO-COMPONENT HISTIDINE KINASE"/>
    <property type="match status" value="1"/>
</dbReference>
<accession>A0ABX7L6F3</accession>
<dbReference type="SUPFAM" id="SSF47384">
    <property type="entry name" value="Homodimeric domain of signal transducing histidine kinase"/>
    <property type="match status" value="1"/>
</dbReference>